<evidence type="ECO:0000256" key="4">
    <source>
        <dbReference type="ARBA" id="ARBA00022827"/>
    </source>
</evidence>
<evidence type="ECO:0000256" key="3">
    <source>
        <dbReference type="ARBA" id="ARBA00022630"/>
    </source>
</evidence>
<comment type="similarity">
    <text evidence="2">Belongs to the acyl-CoA dehydrogenase family.</text>
</comment>
<dbReference type="SUPFAM" id="SSF47203">
    <property type="entry name" value="Acyl-CoA dehydrogenase C-terminal domain-like"/>
    <property type="match status" value="1"/>
</dbReference>
<organism evidence="8 9">
    <name type="scientific">Streptomyces dioscori</name>
    <dbReference type="NCBI Taxonomy" id="2109333"/>
    <lineage>
        <taxon>Bacteria</taxon>
        <taxon>Bacillati</taxon>
        <taxon>Actinomycetota</taxon>
        <taxon>Actinomycetes</taxon>
        <taxon>Kitasatosporales</taxon>
        <taxon>Streptomycetaceae</taxon>
        <taxon>Streptomyces</taxon>
        <taxon>Streptomyces aurantiacus group</taxon>
    </lineage>
</organism>
<dbReference type="AlphaFoldDB" id="A0A2P8Q6B5"/>
<feature type="domain" description="Acyl-CoA dehydrogenase/oxidase C-terminal" evidence="6">
    <location>
        <begin position="236"/>
        <end position="364"/>
    </location>
</feature>
<dbReference type="SUPFAM" id="SSF56645">
    <property type="entry name" value="Acyl-CoA dehydrogenase NM domain-like"/>
    <property type="match status" value="1"/>
</dbReference>
<dbReference type="InterPro" id="IPR009075">
    <property type="entry name" value="AcylCo_DH/oxidase_C"/>
</dbReference>
<keyword evidence="5" id="KW-0560">Oxidoreductase</keyword>
<comment type="caution">
    <text evidence="8">The sequence shown here is derived from an EMBL/GenBank/DDBJ whole genome shotgun (WGS) entry which is preliminary data.</text>
</comment>
<comment type="cofactor">
    <cofactor evidence="1">
        <name>FAD</name>
        <dbReference type="ChEBI" id="CHEBI:57692"/>
    </cofactor>
</comment>
<dbReference type="PANTHER" id="PTHR43884:SF20">
    <property type="entry name" value="ACYL-COA DEHYDROGENASE FADE28"/>
    <property type="match status" value="1"/>
</dbReference>
<evidence type="ECO:0000259" key="7">
    <source>
        <dbReference type="Pfam" id="PF02771"/>
    </source>
</evidence>
<dbReference type="Gene3D" id="1.10.540.10">
    <property type="entry name" value="Acyl-CoA dehydrogenase/oxidase, N-terminal domain"/>
    <property type="match status" value="1"/>
</dbReference>
<dbReference type="RefSeq" id="WP_107017887.1">
    <property type="nucleotide sequence ID" value="NZ_KZ679044.1"/>
</dbReference>
<keyword evidence="3" id="KW-0285">Flavoprotein</keyword>
<dbReference type="PANTHER" id="PTHR43884">
    <property type="entry name" value="ACYL-COA DEHYDROGENASE"/>
    <property type="match status" value="1"/>
</dbReference>
<keyword evidence="9" id="KW-1185">Reference proteome</keyword>
<feature type="domain" description="Acyl-CoA dehydrogenase/oxidase N-terminal" evidence="7">
    <location>
        <begin position="7"/>
        <end position="120"/>
    </location>
</feature>
<proteinExistence type="inferred from homology"/>
<protein>
    <submittedName>
        <fullName evidence="8">Acyl-CoA dehydrogenase</fullName>
    </submittedName>
</protein>
<evidence type="ECO:0000259" key="6">
    <source>
        <dbReference type="Pfam" id="PF00441"/>
    </source>
</evidence>
<dbReference type="InterPro" id="IPR037069">
    <property type="entry name" value="AcylCoA_DH/ox_N_sf"/>
</dbReference>
<evidence type="ECO:0000256" key="2">
    <source>
        <dbReference type="ARBA" id="ARBA00009347"/>
    </source>
</evidence>
<dbReference type="Pfam" id="PF02771">
    <property type="entry name" value="Acyl-CoA_dh_N"/>
    <property type="match status" value="1"/>
</dbReference>
<accession>A0A2P8Q6B5</accession>
<evidence type="ECO:0000256" key="5">
    <source>
        <dbReference type="ARBA" id="ARBA00023002"/>
    </source>
</evidence>
<name>A0A2P8Q6B5_9ACTN</name>
<gene>
    <name evidence="8" type="ORF">C6Y14_18780</name>
</gene>
<evidence type="ECO:0000313" key="9">
    <source>
        <dbReference type="Proteomes" id="UP000240429"/>
    </source>
</evidence>
<reference evidence="8 9" key="1">
    <citation type="submission" date="2018-03" db="EMBL/GenBank/DDBJ databases">
        <title>Streptomyces dioscori sp. nov., a novel endophytic actinobacterium isolated from bulbil of Dioscorea bulbifera L.</title>
        <authorList>
            <person name="Zhikuan W."/>
        </authorList>
    </citation>
    <scope>NUCLEOTIDE SEQUENCE [LARGE SCALE GENOMIC DNA]</scope>
    <source>
        <strain evidence="8 9">A217</strain>
    </source>
</reference>
<dbReference type="InterPro" id="IPR036250">
    <property type="entry name" value="AcylCo_DH-like_C"/>
</dbReference>
<evidence type="ECO:0000256" key="1">
    <source>
        <dbReference type="ARBA" id="ARBA00001974"/>
    </source>
</evidence>
<evidence type="ECO:0000313" key="8">
    <source>
        <dbReference type="EMBL" id="PSM41780.1"/>
    </source>
</evidence>
<sequence length="378" mass="39361">MDFTFTEEQQAAVEAAKAVFAGVAPDGVPSPALVAGPVADDFDRALWARLADSDLLSLLLDARHGGAGLDAVALCLVLRESAKVLARVPLLESTAAAVTVQTYGAEELRADLLARAGRGELVLTVAANGRTGHDGAELAVTARQENGAWVLDGLQTAVPWAQNADFVLVPALSAGTGRSVLALVPRGHPGVTLAGQISTTGELLGELRLDSVRIPARDVIDADGAWEGLRNLLATGTCALALGLGERVLGMTSEYTGKREQFGFPVATFQAVAVQAADRYIDLRAMEATLWQAAWRISSGAGGALPASGDVAVAKVWASEGVRRVVQTAQHLHGGFGADTDYSLHRYHAWAKHLELSLGPAAAHEEALGDLLATHPLG</sequence>
<dbReference type="InterPro" id="IPR009100">
    <property type="entry name" value="AcylCoA_DH/oxidase_NM_dom_sf"/>
</dbReference>
<dbReference type="GO" id="GO:0050660">
    <property type="term" value="F:flavin adenine dinucleotide binding"/>
    <property type="evidence" value="ECO:0007669"/>
    <property type="project" value="InterPro"/>
</dbReference>
<dbReference type="Pfam" id="PF00441">
    <property type="entry name" value="Acyl-CoA_dh_1"/>
    <property type="match status" value="1"/>
</dbReference>
<dbReference type="Proteomes" id="UP000240429">
    <property type="component" value="Unassembled WGS sequence"/>
</dbReference>
<dbReference type="Gene3D" id="2.40.110.10">
    <property type="entry name" value="Butyryl-CoA Dehydrogenase, subunit A, domain 2"/>
    <property type="match status" value="1"/>
</dbReference>
<dbReference type="InterPro" id="IPR013786">
    <property type="entry name" value="AcylCoA_DH/ox_N"/>
</dbReference>
<dbReference type="Gene3D" id="1.20.140.10">
    <property type="entry name" value="Butyryl-CoA Dehydrogenase, subunit A, domain 3"/>
    <property type="match status" value="1"/>
</dbReference>
<dbReference type="EMBL" id="PYBJ01000011">
    <property type="protein sequence ID" value="PSM41780.1"/>
    <property type="molecule type" value="Genomic_DNA"/>
</dbReference>
<dbReference type="GO" id="GO:0003995">
    <property type="term" value="F:acyl-CoA dehydrogenase activity"/>
    <property type="evidence" value="ECO:0007669"/>
    <property type="project" value="TreeGrafter"/>
</dbReference>
<keyword evidence="4" id="KW-0274">FAD</keyword>
<dbReference type="InterPro" id="IPR046373">
    <property type="entry name" value="Acyl-CoA_Oxase/DH_mid-dom_sf"/>
</dbReference>
<dbReference type="OrthoDB" id="4319499at2"/>